<dbReference type="OrthoDB" id="10072039at2759"/>
<dbReference type="UCSC" id="Y40B1A.1">
    <property type="organism name" value="c. elegans"/>
</dbReference>
<evidence type="ECO:0000313" key="2">
    <source>
        <dbReference type="EMBL" id="CAA22304.3"/>
    </source>
</evidence>
<organism evidence="2 3">
    <name type="scientific">Caenorhabditis elegans</name>
    <dbReference type="NCBI Taxonomy" id="6239"/>
    <lineage>
        <taxon>Eukaryota</taxon>
        <taxon>Metazoa</taxon>
        <taxon>Ecdysozoa</taxon>
        <taxon>Nematoda</taxon>
        <taxon>Chromadorea</taxon>
        <taxon>Rhabditida</taxon>
        <taxon>Rhabditina</taxon>
        <taxon>Rhabditomorpha</taxon>
        <taxon>Rhabditoidea</taxon>
        <taxon>Rhabditidae</taxon>
        <taxon>Peloderinae</taxon>
        <taxon>Caenorhabditis</taxon>
    </lineage>
</organism>
<dbReference type="Pfam" id="PF00397">
    <property type="entry name" value="WW"/>
    <property type="match status" value="1"/>
</dbReference>
<dbReference type="PaxDb" id="6239-Y40B1A.1a"/>
<dbReference type="InterPro" id="IPR001202">
    <property type="entry name" value="WW_dom"/>
</dbReference>
<reference evidence="2 3" key="1">
    <citation type="journal article" date="1998" name="Science">
        <title>Genome sequence of the nematode C. elegans: a platform for investigating biology.</title>
        <authorList>
            <consortium name="The C. elegans sequencing consortium"/>
            <person name="Sulson J.E."/>
            <person name="Waterston R."/>
        </authorList>
    </citation>
    <scope>NUCLEOTIDE SEQUENCE [LARGE SCALE GENOMIC DNA]</scope>
    <source>
        <strain evidence="2 3">Bristol N2</strain>
    </source>
</reference>
<dbReference type="WormBase" id="Y40B1A.1a">
    <property type="protein sequence ID" value="CE45388"/>
    <property type="gene ID" value="WBGene00012732"/>
    <property type="gene designation" value="wac-1.2"/>
</dbReference>
<dbReference type="Bgee" id="WBGene00012732">
    <property type="expression patterns" value="Expressed in embryo and 3 other cell types or tissues"/>
</dbReference>
<dbReference type="Proteomes" id="UP000001940">
    <property type="component" value="Chromosome I"/>
</dbReference>
<protein>
    <submittedName>
        <fullName evidence="2">WW domain-containing protein</fullName>
    </submittedName>
</protein>
<dbReference type="InParanoid" id="Q9XW29"/>
<evidence type="ECO:0000259" key="1">
    <source>
        <dbReference type="PROSITE" id="PS50020"/>
    </source>
</evidence>
<gene>
    <name evidence="2 4" type="primary">wac-1.2</name>
    <name evidence="2" type="ORF">CELE_Y40B1A.1</name>
    <name evidence="4" type="ORF">Y40B1A.1</name>
</gene>
<dbReference type="EMBL" id="BX284601">
    <property type="protein sequence ID" value="CAA22304.3"/>
    <property type="molecule type" value="Genomic_DNA"/>
</dbReference>
<dbReference type="SUPFAM" id="SSF51045">
    <property type="entry name" value="WW domain"/>
    <property type="match status" value="1"/>
</dbReference>
<evidence type="ECO:0000313" key="3">
    <source>
        <dbReference type="Proteomes" id="UP000001940"/>
    </source>
</evidence>
<dbReference type="GeneID" id="189780"/>
<sequence length="85" mass="9948">MAGQPSGSGSESIQIVKLHAFGNWREVQSRTMPGQIYYYNRLTEISTWDKPQEWLDYEARQARLERERRDTTLLSEPEQQSDGNE</sequence>
<dbReference type="eggNOG" id="ENOG502TJ57">
    <property type="taxonomic scope" value="Eukaryota"/>
</dbReference>
<dbReference type="HOGENOM" id="CLU_2514680_0_0_1"/>
<name>Q9XW29_CAEEL</name>
<dbReference type="Gene3D" id="2.20.70.10">
    <property type="match status" value="1"/>
</dbReference>
<dbReference type="AlphaFoldDB" id="Q9XW29"/>
<dbReference type="FunCoup" id="Q9XW29">
    <property type="interactions" value="188"/>
</dbReference>
<evidence type="ECO:0000313" key="4">
    <source>
        <dbReference type="WormBase" id="Y40B1A.1a"/>
    </source>
</evidence>
<accession>Q9XW29</accession>
<dbReference type="CTD" id="189780"/>
<dbReference type="KEGG" id="cel:CELE_Y40B1A.1"/>
<dbReference type="ExpressionAtlas" id="Q9XW29">
    <property type="expression patterns" value="baseline and differential"/>
</dbReference>
<dbReference type="PhylomeDB" id="Q9XW29"/>
<dbReference type="InterPro" id="IPR036020">
    <property type="entry name" value="WW_dom_sf"/>
</dbReference>
<dbReference type="SMR" id="Q9XW29"/>
<keyword evidence="3" id="KW-1185">Reference proteome</keyword>
<dbReference type="CDD" id="cd00201">
    <property type="entry name" value="WW"/>
    <property type="match status" value="1"/>
</dbReference>
<proteinExistence type="predicted"/>
<dbReference type="PROSITE" id="PS50020">
    <property type="entry name" value="WW_DOMAIN_2"/>
    <property type="match status" value="1"/>
</dbReference>
<dbReference type="RefSeq" id="NP_001252140.1">
    <property type="nucleotide sequence ID" value="NM_001265211.4"/>
</dbReference>
<dbReference type="AGR" id="WB:WBGene00012732"/>
<feature type="domain" description="WW" evidence="1">
    <location>
        <begin position="24"/>
        <end position="53"/>
    </location>
</feature>